<feature type="transmembrane region" description="Helical" evidence="3">
    <location>
        <begin position="9"/>
        <end position="32"/>
    </location>
</feature>
<keyword evidence="3" id="KW-0812">Transmembrane</keyword>
<keyword evidence="3" id="KW-1133">Transmembrane helix</keyword>
<dbReference type="PANTHER" id="PTHR45138:SF9">
    <property type="entry name" value="DIGUANYLATE CYCLASE DGCM-RELATED"/>
    <property type="match status" value="1"/>
</dbReference>
<dbReference type="InterPro" id="IPR029150">
    <property type="entry name" value="dCache_3"/>
</dbReference>
<dbReference type="HOGENOM" id="CLU_413825_0_0_7"/>
<reference evidence="6 7" key="1">
    <citation type="journal article" date="2012" name="Proc. Natl. Acad. Sci. U.S.A.">
        <title>Genome and physiology of a model Epsilonproteobacterium responsible for sulfide detoxification in marine oxygen depletion zones.</title>
        <authorList>
            <person name="Grote J."/>
            <person name="Schott T."/>
            <person name="Bruckner C.G."/>
            <person name="Glockner F.O."/>
            <person name="Jost G."/>
            <person name="Teeling H."/>
            <person name="Labrenz M."/>
            <person name="Jurgens K."/>
        </authorList>
    </citation>
    <scope>NUCLEOTIDE SEQUENCE [LARGE SCALE GENOMIC DNA]</scope>
    <source>
        <strain evidence="6 7">GD1</strain>
    </source>
</reference>
<dbReference type="InterPro" id="IPR029787">
    <property type="entry name" value="Nucleotide_cyclase"/>
</dbReference>
<dbReference type="InterPro" id="IPR003660">
    <property type="entry name" value="HAMP_dom"/>
</dbReference>
<dbReference type="InterPro" id="IPR000160">
    <property type="entry name" value="GGDEF_dom"/>
</dbReference>
<dbReference type="SMART" id="SM00304">
    <property type="entry name" value="HAMP"/>
    <property type="match status" value="1"/>
</dbReference>
<dbReference type="Gene3D" id="3.30.70.270">
    <property type="match status" value="1"/>
</dbReference>
<dbReference type="InterPro" id="IPR050469">
    <property type="entry name" value="Diguanylate_Cyclase"/>
</dbReference>
<dbReference type="PROSITE" id="PS50887">
    <property type="entry name" value="GGDEF"/>
    <property type="match status" value="1"/>
</dbReference>
<dbReference type="STRING" id="929558.SMGD1_2594"/>
<accession>H1FS36</accession>
<dbReference type="PANTHER" id="PTHR45138">
    <property type="entry name" value="REGULATORY COMPONENTS OF SENSORY TRANSDUCTION SYSTEM"/>
    <property type="match status" value="1"/>
</dbReference>
<gene>
    <name evidence="6" type="ORF">SMGD1_2594</name>
</gene>
<dbReference type="SUPFAM" id="SSF103190">
    <property type="entry name" value="Sensory domain-like"/>
    <property type="match status" value="1"/>
</dbReference>
<dbReference type="EC" id="2.7.7.65" evidence="1"/>
<dbReference type="GO" id="GO:0052621">
    <property type="term" value="F:diguanylate cyclase activity"/>
    <property type="evidence" value="ECO:0007669"/>
    <property type="project" value="UniProtKB-EC"/>
</dbReference>
<evidence type="ECO:0000256" key="1">
    <source>
        <dbReference type="ARBA" id="ARBA00012528"/>
    </source>
</evidence>
<evidence type="ECO:0000256" key="2">
    <source>
        <dbReference type="ARBA" id="ARBA00034247"/>
    </source>
</evidence>
<dbReference type="SUPFAM" id="SSF55073">
    <property type="entry name" value="Nucleotide cyclase"/>
    <property type="match status" value="1"/>
</dbReference>
<dbReference type="PROSITE" id="PS50885">
    <property type="entry name" value="HAMP"/>
    <property type="match status" value="1"/>
</dbReference>
<dbReference type="AlphaFoldDB" id="B6BK25"/>
<evidence type="ECO:0000313" key="7">
    <source>
        <dbReference type="Proteomes" id="UP000006431"/>
    </source>
</evidence>
<evidence type="ECO:0000256" key="3">
    <source>
        <dbReference type="SAM" id="Phobius"/>
    </source>
</evidence>
<dbReference type="NCBIfam" id="TIGR00254">
    <property type="entry name" value="GGDEF"/>
    <property type="match status" value="1"/>
</dbReference>
<organism evidence="6 7">
    <name type="scientific">Sulfurimonas gotlandica (strain DSM 19862 / JCM 16533 / GD1)</name>
    <dbReference type="NCBI Taxonomy" id="929558"/>
    <lineage>
        <taxon>Bacteria</taxon>
        <taxon>Pseudomonadati</taxon>
        <taxon>Campylobacterota</taxon>
        <taxon>Epsilonproteobacteria</taxon>
        <taxon>Campylobacterales</taxon>
        <taxon>Sulfurimonadaceae</taxon>
        <taxon>Sulfurimonas</taxon>
    </lineage>
</organism>
<dbReference type="EMBL" id="AFRZ01000001">
    <property type="protein sequence ID" value="EHP31116.1"/>
    <property type="molecule type" value="Genomic_DNA"/>
</dbReference>
<dbReference type="InterPro" id="IPR043128">
    <property type="entry name" value="Rev_trsase/Diguanyl_cyclase"/>
</dbReference>
<dbReference type="Gene3D" id="3.30.450.20">
    <property type="entry name" value="PAS domain"/>
    <property type="match status" value="1"/>
</dbReference>
<feature type="domain" description="HAMP" evidence="4">
    <location>
        <begin position="304"/>
        <end position="356"/>
    </location>
</feature>
<dbReference type="Pfam" id="PF14827">
    <property type="entry name" value="dCache_3"/>
    <property type="match status" value="1"/>
</dbReference>
<evidence type="ECO:0000313" key="6">
    <source>
        <dbReference type="EMBL" id="EHP31116.1"/>
    </source>
</evidence>
<feature type="domain" description="GGDEF" evidence="5">
    <location>
        <begin position="536"/>
        <end position="663"/>
    </location>
</feature>
<keyword evidence="3" id="KW-0472">Membrane</keyword>
<dbReference type="Gene3D" id="6.10.340.10">
    <property type="match status" value="1"/>
</dbReference>
<dbReference type="eggNOG" id="COG3706">
    <property type="taxonomic scope" value="Bacteria"/>
</dbReference>
<sequence>MKKRFLFPIALKISIFFMVVLLVILFGSAYYVSKESDSTVNNMINGQFKQALNMAENHIELIEQMNKTLVNNLAEDHELINYIVTKNTDKLKDLIVDKRYDIQCDQIILLDNKANVITQSGSAPFDGEKLQNLEIVEKTLNQHTSFTTIIRQFDIFVLYASAPIVIANKQNGMVLIGFSINNNMMKNIKKDTVMDFTVIGDRTVAATSLKVANELMKTLPIPYMDYLWLLKYPDRFYEAKIGNKDYYLTARPLKNMDVTSTASFMMAYPSAEIKKHEEHLFNSILLATFSALGFSIIVVFVFARKIRSIFKMMISQTQKIKDGDYEQGLELHTNDEFELLSRNFNSMSKSLQKQRKTIMDYTNSLESKVEKRTEELNKQKESLEHILDLHSSMILRIEGDRVIYANRAFLDFFNIDSVGFVKNKKYLCELFGAKLENCDEYKSIKTFITSFFDETKNTIYLHTKDNKRKIFEINFISMLGKEDNEVVVFNDVTRLSSENERLEIQATRDVLTGQYNRVKFNQELDKALYAVDRYKEVYSLVLCDIDNFKKINDTYGHVVGDYALVTLANIFSKRIRPTDIFARWGGEEFVLLLPSTEANEAESFSNSLREALSAFSFEHFGQLSCSFGVTKILEDDSAKSLLERADKGLYFSKAHGRNMVKVV</sequence>
<dbReference type="Pfam" id="PF00990">
    <property type="entry name" value="GGDEF"/>
    <property type="match status" value="1"/>
</dbReference>
<name>B6BK25_SULGG</name>
<dbReference type="Proteomes" id="UP000006431">
    <property type="component" value="Unassembled WGS sequence"/>
</dbReference>
<comment type="caution">
    <text evidence="6">The sequence shown here is derived from an EMBL/GenBank/DDBJ whole genome shotgun (WGS) entry which is preliminary data.</text>
</comment>
<dbReference type="InterPro" id="IPR029151">
    <property type="entry name" value="Sensor-like_sf"/>
</dbReference>
<dbReference type="RefSeq" id="WP_008337109.1">
    <property type="nucleotide sequence ID" value="NZ_AFRZ01000001.1"/>
</dbReference>
<dbReference type="SUPFAM" id="SSF158472">
    <property type="entry name" value="HAMP domain-like"/>
    <property type="match status" value="1"/>
</dbReference>
<dbReference type="GO" id="GO:0007165">
    <property type="term" value="P:signal transduction"/>
    <property type="evidence" value="ECO:0007669"/>
    <property type="project" value="InterPro"/>
</dbReference>
<evidence type="ECO:0000259" key="4">
    <source>
        <dbReference type="PROSITE" id="PS50885"/>
    </source>
</evidence>
<dbReference type="GO" id="GO:0005886">
    <property type="term" value="C:plasma membrane"/>
    <property type="evidence" value="ECO:0007669"/>
    <property type="project" value="TreeGrafter"/>
</dbReference>
<dbReference type="CDD" id="cd06225">
    <property type="entry name" value="HAMP"/>
    <property type="match status" value="1"/>
</dbReference>
<feature type="transmembrane region" description="Helical" evidence="3">
    <location>
        <begin position="280"/>
        <end position="303"/>
    </location>
</feature>
<keyword evidence="7" id="KW-1185">Reference proteome</keyword>
<protein>
    <recommendedName>
        <fullName evidence="1">diguanylate cyclase</fullName>
        <ecNumber evidence="1">2.7.7.65</ecNumber>
    </recommendedName>
</protein>
<comment type="catalytic activity">
    <reaction evidence="2">
        <text>2 GTP = 3',3'-c-di-GMP + 2 diphosphate</text>
        <dbReference type="Rhea" id="RHEA:24898"/>
        <dbReference type="ChEBI" id="CHEBI:33019"/>
        <dbReference type="ChEBI" id="CHEBI:37565"/>
        <dbReference type="ChEBI" id="CHEBI:58805"/>
        <dbReference type="EC" id="2.7.7.65"/>
    </reaction>
</comment>
<dbReference type="FunFam" id="3.30.70.270:FF:000001">
    <property type="entry name" value="Diguanylate cyclase domain protein"/>
    <property type="match status" value="1"/>
</dbReference>
<dbReference type="OrthoDB" id="7323245at2"/>
<dbReference type="Pfam" id="PF00672">
    <property type="entry name" value="HAMP"/>
    <property type="match status" value="1"/>
</dbReference>
<dbReference type="SMART" id="SM00267">
    <property type="entry name" value="GGDEF"/>
    <property type="match status" value="1"/>
</dbReference>
<dbReference type="CDD" id="cd01949">
    <property type="entry name" value="GGDEF"/>
    <property type="match status" value="1"/>
</dbReference>
<dbReference type="GO" id="GO:0043709">
    <property type="term" value="P:cell adhesion involved in single-species biofilm formation"/>
    <property type="evidence" value="ECO:0007669"/>
    <property type="project" value="TreeGrafter"/>
</dbReference>
<evidence type="ECO:0000259" key="5">
    <source>
        <dbReference type="PROSITE" id="PS50887"/>
    </source>
</evidence>
<dbReference type="PATRIC" id="fig|929558.5.peg.2583"/>
<proteinExistence type="predicted"/>
<dbReference type="GO" id="GO:1902201">
    <property type="term" value="P:negative regulation of bacterial-type flagellum-dependent cell motility"/>
    <property type="evidence" value="ECO:0007669"/>
    <property type="project" value="TreeGrafter"/>
</dbReference>
<accession>B6BK25</accession>